<protein>
    <recommendedName>
        <fullName evidence="1">Ysc84 actin-binding domain-containing protein</fullName>
    </recommendedName>
</protein>
<dbReference type="EMBL" id="JAWDJX010000017">
    <property type="protein sequence ID" value="KAK3053065.1"/>
    <property type="molecule type" value="Genomic_DNA"/>
</dbReference>
<dbReference type="PANTHER" id="PTHR15629">
    <property type="entry name" value="SH3YL1 PROTEIN"/>
    <property type="match status" value="1"/>
</dbReference>
<dbReference type="GO" id="GO:0035091">
    <property type="term" value="F:phosphatidylinositol binding"/>
    <property type="evidence" value="ECO:0007669"/>
    <property type="project" value="TreeGrafter"/>
</dbReference>
<evidence type="ECO:0000313" key="2">
    <source>
        <dbReference type="EMBL" id="KAK3053065.1"/>
    </source>
</evidence>
<dbReference type="Pfam" id="PF04366">
    <property type="entry name" value="Ysc84"/>
    <property type="match status" value="1"/>
</dbReference>
<dbReference type="CDD" id="cd11524">
    <property type="entry name" value="SYLF"/>
    <property type="match status" value="1"/>
</dbReference>
<proteinExistence type="predicted"/>
<evidence type="ECO:0000313" key="3">
    <source>
        <dbReference type="Proteomes" id="UP001271007"/>
    </source>
</evidence>
<dbReference type="InterPro" id="IPR051702">
    <property type="entry name" value="SH3_domain_YSC84-like"/>
</dbReference>
<organism evidence="2 3">
    <name type="scientific">Extremus antarcticus</name>
    <dbReference type="NCBI Taxonomy" id="702011"/>
    <lineage>
        <taxon>Eukaryota</taxon>
        <taxon>Fungi</taxon>
        <taxon>Dikarya</taxon>
        <taxon>Ascomycota</taxon>
        <taxon>Pezizomycotina</taxon>
        <taxon>Dothideomycetes</taxon>
        <taxon>Dothideomycetidae</taxon>
        <taxon>Mycosphaerellales</taxon>
        <taxon>Extremaceae</taxon>
        <taxon>Extremus</taxon>
    </lineage>
</organism>
<reference evidence="2" key="1">
    <citation type="submission" date="2023-04" db="EMBL/GenBank/DDBJ databases">
        <title>Black Yeasts Isolated from many extreme environments.</title>
        <authorList>
            <person name="Coleine C."/>
            <person name="Stajich J.E."/>
            <person name="Selbmann L."/>
        </authorList>
    </citation>
    <scope>NUCLEOTIDE SEQUENCE</scope>
    <source>
        <strain evidence="2">CCFEE 5312</strain>
    </source>
</reference>
<dbReference type="PANTHER" id="PTHR15629:SF8">
    <property type="entry name" value="DUF500 DOMAIN PROTEIN (AFU_ORTHOLOGUE AFUA_5G07310)"/>
    <property type="match status" value="1"/>
</dbReference>
<comment type="caution">
    <text evidence="2">The sequence shown here is derived from an EMBL/GenBank/DDBJ whole genome shotgun (WGS) entry which is preliminary data.</text>
</comment>
<dbReference type="Proteomes" id="UP001271007">
    <property type="component" value="Unassembled WGS sequence"/>
</dbReference>
<evidence type="ECO:0000259" key="1">
    <source>
        <dbReference type="Pfam" id="PF04366"/>
    </source>
</evidence>
<name>A0AAJ0DM34_9PEZI</name>
<accession>A0AAJ0DM34</accession>
<keyword evidence="3" id="KW-1185">Reference proteome</keyword>
<gene>
    <name evidence="2" type="ORF">LTR09_005691</name>
</gene>
<feature type="domain" description="Ysc84 actin-binding" evidence="1">
    <location>
        <begin position="80"/>
        <end position="192"/>
    </location>
</feature>
<dbReference type="InterPro" id="IPR007461">
    <property type="entry name" value="Ysc84_actin-binding"/>
</dbReference>
<sequence length="219" mass="22385">MVSSPSSKMQDECEKAAKVLKSFIDKKKISPAIIANAKGLAIFSGFRGGMYLAGAGGSGVVIARLPNNTWSAPSAFSVRSGSVGIVYGFDMYDCVCVLNTPAAVDAYAHPEVDLGMAAKFGGSNGGDGEAVMTFTKSRGLYGGVTVDGTVIKEKADVNAGMFGVGVTSAKILKGEVEVRGEGVGLKKLFEVVKFAEGRAADGKVVGLVDGGETPGSVET</sequence>
<dbReference type="AlphaFoldDB" id="A0AAJ0DM34"/>